<dbReference type="PROSITE" id="PS50111">
    <property type="entry name" value="CHEMOTAXIS_TRANSDUC_2"/>
    <property type="match status" value="1"/>
</dbReference>
<dbReference type="InterPro" id="IPR004089">
    <property type="entry name" value="MCPsignal_dom"/>
</dbReference>
<sequence length="461" mass="52577">MLKLFPKKPNSTGLDEKKTEYIHKDILINILSDIIEGKMTKIDTNIIDDKSVVDKWNQMIDVLCENRRKNIMDINDLLQMVTKLDSIKDMISSVHQQTKALHSMSAHSEQMSASLEDVANMTQMVSESSNEASQISEKGIKDISESVEFVKKSFEQINTVNEQMQKVKEKTNVINEIVKIVEEIANQTNLLALNAAIEAARAGDQGKGFTVVAEEVKKLAEHTKNSVSDIRENIAKLLQDVDSAVEKVNETSEQLNTGKELVDNALKSLQKISFSIQNVNESIMQVAANTEEQTAATETFTSHIVDLSQEADLLNNSCETTGKSIYEISNKIDSIRKELLKNRYCLTDLEMIDIYKIDHLHWRWRVYNMLLGYQSLDSEEVGDYNHCRLGRWYYGKAFEKYKDHDIFKELEIPHLALHEAAKDATIAYENGNIKEAEEALKRMDKESEKIFHLLDEIKKIL</sequence>
<dbReference type="SUPFAM" id="SSF58104">
    <property type="entry name" value="Methyl-accepting chemotaxis protein (MCP) signaling domain"/>
    <property type="match status" value="1"/>
</dbReference>
<evidence type="ECO:0000313" key="6">
    <source>
        <dbReference type="EMBL" id="SDW03285.1"/>
    </source>
</evidence>
<proteinExistence type="inferred from homology"/>
<dbReference type="RefSeq" id="WP_093749746.1">
    <property type="nucleotide sequence ID" value="NZ_FNNG01000001.1"/>
</dbReference>
<evidence type="ECO:0000256" key="1">
    <source>
        <dbReference type="ARBA" id="ARBA00023224"/>
    </source>
</evidence>
<dbReference type="GO" id="GO:0007165">
    <property type="term" value="P:signal transduction"/>
    <property type="evidence" value="ECO:0007669"/>
    <property type="project" value="UniProtKB-KW"/>
</dbReference>
<evidence type="ECO:0000313" key="7">
    <source>
        <dbReference type="Proteomes" id="UP000198828"/>
    </source>
</evidence>
<dbReference type="CDD" id="cd11386">
    <property type="entry name" value="MCP_signal"/>
    <property type="match status" value="1"/>
</dbReference>
<dbReference type="Gene3D" id="1.10.287.950">
    <property type="entry name" value="Methyl-accepting chemotaxis protein"/>
    <property type="match status" value="1"/>
</dbReference>
<dbReference type="OrthoDB" id="9816519at2"/>
<comment type="similarity">
    <text evidence="2">Belongs to the methyl-accepting chemotaxis (MCP) protein family.</text>
</comment>
<dbReference type="AlphaFoldDB" id="A0A1H2Q874"/>
<dbReference type="Proteomes" id="UP000198828">
    <property type="component" value="Unassembled WGS sequence"/>
</dbReference>
<evidence type="ECO:0000256" key="3">
    <source>
        <dbReference type="PROSITE-ProRule" id="PRU00284"/>
    </source>
</evidence>
<accession>A0A1H2Q874</accession>
<dbReference type="GO" id="GO:0004888">
    <property type="term" value="F:transmembrane signaling receptor activity"/>
    <property type="evidence" value="ECO:0007669"/>
    <property type="project" value="InterPro"/>
</dbReference>
<organism evidence="6 7">
    <name type="scientific">Tepidimicrobium xylanilyticum</name>
    <dbReference type="NCBI Taxonomy" id="1123352"/>
    <lineage>
        <taxon>Bacteria</taxon>
        <taxon>Bacillati</taxon>
        <taxon>Bacillota</taxon>
        <taxon>Tissierellia</taxon>
        <taxon>Tissierellales</taxon>
        <taxon>Tepidimicrobiaceae</taxon>
        <taxon>Tepidimicrobium</taxon>
    </lineage>
</organism>
<dbReference type="Gene3D" id="1.20.120.30">
    <property type="entry name" value="Aspartate receptor, ligand-binding domain"/>
    <property type="match status" value="1"/>
</dbReference>
<feature type="domain" description="Methyl-accepting transducer" evidence="5">
    <location>
        <begin position="86"/>
        <end position="308"/>
    </location>
</feature>
<dbReference type="EMBL" id="FNNG01000001">
    <property type="protein sequence ID" value="SDW03285.1"/>
    <property type="molecule type" value="Genomic_DNA"/>
</dbReference>
<dbReference type="PANTHER" id="PTHR32089:SF112">
    <property type="entry name" value="LYSOZYME-LIKE PROTEIN-RELATED"/>
    <property type="match status" value="1"/>
</dbReference>
<feature type="coiled-coil region" evidence="4">
    <location>
        <begin position="227"/>
        <end position="254"/>
    </location>
</feature>
<evidence type="ECO:0000256" key="2">
    <source>
        <dbReference type="ARBA" id="ARBA00029447"/>
    </source>
</evidence>
<dbReference type="InterPro" id="IPR004090">
    <property type="entry name" value="Chemotax_Me-accpt_rcpt"/>
</dbReference>
<keyword evidence="1 3" id="KW-0807">Transducer</keyword>
<gene>
    <name evidence="6" type="ORF">SAMN05660923_00082</name>
</gene>
<dbReference type="PRINTS" id="PR00260">
    <property type="entry name" value="CHEMTRNSDUCR"/>
</dbReference>
<keyword evidence="4" id="KW-0175">Coiled coil</keyword>
<dbReference type="GO" id="GO:0006935">
    <property type="term" value="P:chemotaxis"/>
    <property type="evidence" value="ECO:0007669"/>
    <property type="project" value="InterPro"/>
</dbReference>
<evidence type="ECO:0000256" key="4">
    <source>
        <dbReference type="SAM" id="Coils"/>
    </source>
</evidence>
<dbReference type="Pfam" id="PF00015">
    <property type="entry name" value="MCPsignal"/>
    <property type="match status" value="1"/>
</dbReference>
<evidence type="ECO:0000259" key="5">
    <source>
        <dbReference type="PROSITE" id="PS50111"/>
    </source>
</evidence>
<dbReference type="PANTHER" id="PTHR32089">
    <property type="entry name" value="METHYL-ACCEPTING CHEMOTAXIS PROTEIN MCPB"/>
    <property type="match status" value="1"/>
</dbReference>
<keyword evidence="7" id="KW-1185">Reference proteome</keyword>
<protein>
    <submittedName>
        <fullName evidence="6">Methyl-accepting chemotaxis protein</fullName>
    </submittedName>
</protein>
<reference evidence="6 7" key="1">
    <citation type="submission" date="2016-10" db="EMBL/GenBank/DDBJ databases">
        <authorList>
            <person name="de Groot N.N."/>
        </authorList>
    </citation>
    <scope>NUCLEOTIDE SEQUENCE [LARGE SCALE GENOMIC DNA]</scope>
    <source>
        <strain evidence="6 7">DSM 23310</strain>
    </source>
</reference>
<dbReference type="Pfam" id="PF13682">
    <property type="entry name" value="CZB"/>
    <property type="match status" value="1"/>
</dbReference>
<name>A0A1H2Q874_9FIRM</name>
<dbReference type="InterPro" id="IPR025991">
    <property type="entry name" value="Chemoreceptor_zinc-bind_dom"/>
</dbReference>
<dbReference type="SMART" id="SM00283">
    <property type="entry name" value="MA"/>
    <property type="match status" value="1"/>
</dbReference>
<dbReference type="GO" id="GO:0016020">
    <property type="term" value="C:membrane"/>
    <property type="evidence" value="ECO:0007669"/>
    <property type="project" value="InterPro"/>
</dbReference>